<dbReference type="RefSeq" id="WP_189047352.1">
    <property type="nucleotide sequence ID" value="NZ_BMJQ01000007.1"/>
</dbReference>
<dbReference type="Pfam" id="PF02278">
    <property type="entry name" value="Lyase_8"/>
    <property type="match status" value="1"/>
</dbReference>
<comment type="similarity">
    <text evidence="1">Belongs to the polysaccharide lyase 8 family.</text>
</comment>
<dbReference type="Pfam" id="PF02884">
    <property type="entry name" value="Lyase_8_C"/>
    <property type="match status" value="1"/>
</dbReference>
<dbReference type="Gene3D" id="2.70.98.10">
    <property type="match status" value="1"/>
</dbReference>
<gene>
    <name evidence="9" type="ORF">GCM10011611_31310</name>
</gene>
<dbReference type="InterPro" id="IPR008929">
    <property type="entry name" value="Chondroitin_lyas"/>
</dbReference>
<dbReference type="SUPFAM" id="SSF74650">
    <property type="entry name" value="Galactose mutarotase-like"/>
    <property type="match status" value="1"/>
</dbReference>
<dbReference type="GO" id="GO:0030246">
    <property type="term" value="F:carbohydrate binding"/>
    <property type="evidence" value="ECO:0007669"/>
    <property type="project" value="InterPro"/>
</dbReference>
<protein>
    <submittedName>
        <fullName evidence="9">Chloramphenicol resistance protein</fullName>
    </submittedName>
</protein>
<feature type="active site" evidence="4">
    <location>
        <position position="297"/>
    </location>
</feature>
<evidence type="ECO:0000256" key="5">
    <source>
        <dbReference type="SAM" id="SignalP"/>
    </source>
</evidence>
<dbReference type="InterPro" id="IPR014718">
    <property type="entry name" value="GH-type_carb-bd"/>
</dbReference>
<evidence type="ECO:0000259" key="7">
    <source>
        <dbReference type="Pfam" id="PF02884"/>
    </source>
</evidence>
<proteinExistence type="inferred from homology"/>
<comment type="caution">
    <text evidence="9">The sequence shown here is derived from an EMBL/GenBank/DDBJ whole genome shotgun (WGS) entry which is preliminary data.</text>
</comment>
<dbReference type="Proteomes" id="UP000646365">
    <property type="component" value="Unassembled WGS sequence"/>
</dbReference>
<dbReference type="EMBL" id="BMJQ01000007">
    <property type="protein sequence ID" value="GGF22942.1"/>
    <property type="molecule type" value="Genomic_DNA"/>
</dbReference>
<dbReference type="InterPro" id="IPR011071">
    <property type="entry name" value="Lyase_8-like_C"/>
</dbReference>
<dbReference type="Gene3D" id="1.50.10.100">
    <property type="entry name" value="Chondroitin AC/alginate lyase"/>
    <property type="match status" value="1"/>
</dbReference>
<feature type="signal peptide" evidence="5">
    <location>
        <begin position="1"/>
        <end position="30"/>
    </location>
</feature>
<feature type="chain" id="PRO_5035200775" evidence="5">
    <location>
        <begin position="31"/>
        <end position="703"/>
    </location>
</feature>
<name>A0A8J3E3Z6_9PROT</name>
<evidence type="ECO:0000256" key="1">
    <source>
        <dbReference type="ARBA" id="ARBA00006699"/>
    </source>
</evidence>
<evidence type="ECO:0000256" key="4">
    <source>
        <dbReference type="PIRSR" id="PIRSR638970-1"/>
    </source>
</evidence>
<dbReference type="GO" id="GO:0005576">
    <property type="term" value="C:extracellular region"/>
    <property type="evidence" value="ECO:0007669"/>
    <property type="project" value="InterPro"/>
</dbReference>
<dbReference type="Pfam" id="PF08124">
    <property type="entry name" value="Lyase_8_N"/>
    <property type="match status" value="1"/>
</dbReference>
<dbReference type="GO" id="GO:0016837">
    <property type="term" value="F:carbon-oxygen lyase activity, acting on polysaccharides"/>
    <property type="evidence" value="ECO:0007669"/>
    <property type="project" value="UniProtKB-ARBA"/>
</dbReference>
<keyword evidence="3" id="KW-0456">Lyase</keyword>
<reference evidence="9" key="1">
    <citation type="journal article" date="2014" name="Int. J. Syst. Evol. Microbiol.">
        <title>Complete genome sequence of Corynebacterium casei LMG S-19264T (=DSM 44701T), isolated from a smear-ripened cheese.</title>
        <authorList>
            <consortium name="US DOE Joint Genome Institute (JGI-PGF)"/>
            <person name="Walter F."/>
            <person name="Albersmeier A."/>
            <person name="Kalinowski J."/>
            <person name="Ruckert C."/>
        </authorList>
    </citation>
    <scope>NUCLEOTIDE SEQUENCE</scope>
    <source>
        <strain evidence="9">CGMCC 1.15725</strain>
    </source>
</reference>
<evidence type="ECO:0000256" key="2">
    <source>
        <dbReference type="ARBA" id="ARBA00022729"/>
    </source>
</evidence>
<dbReference type="InterPro" id="IPR003159">
    <property type="entry name" value="Lyase_8_central_dom"/>
</dbReference>
<feature type="domain" description="Polysaccharide lyase family 8 C-terminal" evidence="7">
    <location>
        <begin position="605"/>
        <end position="664"/>
    </location>
</feature>
<accession>A0A8J3E3Z6</accession>
<evidence type="ECO:0000313" key="10">
    <source>
        <dbReference type="Proteomes" id="UP000646365"/>
    </source>
</evidence>
<reference evidence="9" key="2">
    <citation type="submission" date="2020-09" db="EMBL/GenBank/DDBJ databases">
        <authorList>
            <person name="Sun Q."/>
            <person name="Zhou Y."/>
        </authorList>
    </citation>
    <scope>NUCLEOTIDE SEQUENCE</scope>
    <source>
        <strain evidence="9">CGMCC 1.15725</strain>
    </source>
</reference>
<dbReference type="Gene3D" id="2.60.220.10">
    <property type="entry name" value="Polysaccharide lyase family 8-like, C-terminal"/>
    <property type="match status" value="1"/>
</dbReference>
<dbReference type="PANTHER" id="PTHR38481:SF1">
    <property type="entry name" value="HYALURONATE LYASE"/>
    <property type="match status" value="1"/>
</dbReference>
<organism evidence="9 10">
    <name type="scientific">Aliidongia dinghuensis</name>
    <dbReference type="NCBI Taxonomy" id="1867774"/>
    <lineage>
        <taxon>Bacteria</taxon>
        <taxon>Pseudomonadati</taxon>
        <taxon>Pseudomonadota</taxon>
        <taxon>Alphaproteobacteria</taxon>
        <taxon>Rhodospirillales</taxon>
        <taxon>Dongiaceae</taxon>
        <taxon>Aliidongia</taxon>
    </lineage>
</organism>
<feature type="domain" description="Polysaccharide lyase 8 N-terminal alpha-helical" evidence="8">
    <location>
        <begin position="67"/>
        <end position="310"/>
    </location>
</feature>
<evidence type="ECO:0000313" key="9">
    <source>
        <dbReference type="EMBL" id="GGF22942.1"/>
    </source>
</evidence>
<keyword evidence="10" id="KW-1185">Reference proteome</keyword>
<dbReference type="CDD" id="cd01083">
    <property type="entry name" value="GAG_Lyase"/>
    <property type="match status" value="1"/>
</dbReference>
<evidence type="ECO:0000259" key="6">
    <source>
        <dbReference type="Pfam" id="PF02278"/>
    </source>
</evidence>
<dbReference type="InterPro" id="IPR011013">
    <property type="entry name" value="Gal_mutarotase_sf_dom"/>
</dbReference>
<dbReference type="InterPro" id="IPR012970">
    <property type="entry name" value="Lyase_8_alpha_N"/>
</dbReference>
<dbReference type="InterPro" id="IPR004103">
    <property type="entry name" value="Lyase_8_C"/>
</dbReference>
<feature type="domain" description="Polysaccharide lyase family 8 central" evidence="6">
    <location>
        <begin position="348"/>
        <end position="590"/>
    </location>
</feature>
<dbReference type="SUPFAM" id="SSF49863">
    <property type="entry name" value="Hyaluronate lyase-like, C-terminal domain"/>
    <property type="match status" value="1"/>
</dbReference>
<dbReference type="InterPro" id="IPR038970">
    <property type="entry name" value="Lyase_8"/>
</dbReference>
<dbReference type="SUPFAM" id="SSF48230">
    <property type="entry name" value="Chondroitin AC/alginate lyase"/>
    <property type="match status" value="1"/>
</dbReference>
<dbReference type="GO" id="GO:0005975">
    <property type="term" value="P:carbohydrate metabolic process"/>
    <property type="evidence" value="ECO:0007669"/>
    <property type="project" value="InterPro"/>
</dbReference>
<dbReference type="PANTHER" id="PTHR38481">
    <property type="entry name" value="HYALURONATE LYASE"/>
    <property type="match status" value="1"/>
</dbReference>
<evidence type="ECO:0000259" key="8">
    <source>
        <dbReference type="Pfam" id="PF08124"/>
    </source>
</evidence>
<feature type="active site" evidence="4">
    <location>
        <position position="234"/>
    </location>
</feature>
<evidence type="ECO:0000256" key="3">
    <source>
        <dbReference type="ARBA" id="ARBA00023239"/>
    </source>
</evidence>
<keyword evidence="2 5" id="KW-0732">Signal</keyword>
<feature type="active site" evidence="4">
    <location>
        <position position="243"/>
    </location>
</feature>
<dbReference type="AlphaFoldDB" id="A0A8J3E3Z6"/>
<sequence>MPRVLAVCCPGRIAAIAVILGLAASGHALAQSPTVSSDADITVIKGRLVAQYEAAPYADASRSLASLAADGSWPDINYADRSLNWDPQKHLDRLKLMAIAYRNPNSPDHASAAMRDAIVRGLAFWYRKRPAADDWWHTEIGQQLALEPILILMDRDLPADLLRSGLADLHDPVELASYHFTGENLVWCATEQLVRGVLRPSAEDVANAAKAMESVAAVTAESEGIQYDHSFHQHGPQLYDGGYGLNLLKDGTANARLLQGTRFAFDAAHVGVLSDLLLDGTRLMVRGRMLDPGAIGREIARPGAGQEAPGLLPALDAMAELNPGKKGEYDGLKAHIQGTGAPFSFLGHKHFWDSDFTVHQRAGYYASVKMVSNRTYGTETINGENLKGYWLPFGFTTIARRGDEYLDIYPAWDWAHLPGVTAPAEVPRFLSHVDQQNGFVGGVSDGTYGAAAMKVDVEAGTSLHAHKAWFFFDDEFVALGAGISSTRTVDVDTTLNQTLLRGNVLVDGRTAPPGQQALAGVSWVLHDGVGYVFPGKADVTLGTGPRTGSWSDINSLQPKVPVTKDVFSLFVSHGTRPNGASYQYIVVPDIDAARLADYARHSPVRVLANTSDIQAVRHDRLGVTEIIFYAAGRLSLDPGLAITVDEPCMLLLEAGGAAARLAAAVPRGPLQLHVSLERQGKTQTIPFDVRGGPALGASSVKQL</sequence>